<proteinExistence type="predicted"/>
<sequence>MVYAFVLKIFLAFFGGIALVSNSALLVYTLLLKERHMFEKLVLIHVTGSAITGLGYLTSYTIKLSTSCHLHYSTPANCIARSPQIFCFVIGIPMESMGVLILVFDRFIATLNRSSWKFTNYHLVICMSTIASIVTCMAIALLLLCLYTKGTIISSCCYMETTAPKYYYELYYYLILSTGYANITVFTVTAIRYWHKRLHQLDSEHLQQSSGKYEAVCMKHTAIICLFGFMLQTIPSTISTYAYHNDIDSVIVPNMSAICIACYCAYPVYRFWTNPFCNRDNNSSVTFLNT</sequence>
<feature type="transmembrane region" description="Helical" evidence="1">
    <location>
        <begin position="216"/>
        <end position="238"/>
    </location>
</feature>
<reference evidence="2" key="1">
    <citation type="journal article" date="2014" name="Nat. Genet.">
        <title>Genome and transcriptome of the porcine whipworm Trichuris suis.</title>
        <authorList>
            <person name="Jex A.R."/>
            <person name="Nejsum P."/>
            <person name="Schwarz E.M."/>
            <person name="Hu L."/>
            <person name="Young N.D."/>
            <person name="Hall R.S."/>
            <person name="Korhonen P.K."/>
            <person name="Liao S."/>
            <person name="Thamsborg S."/>
            <person name="Xia J."/>
            <person name="Xu P."/>
            <person name="Wang S."/>
            <person name="Scheerlinck J.P."/>
            <person name="Hofmann A."/>
            <person name="Sternberg P.W."/>
            <person name="Wang J."/>
            <person name="Gasser R.B."/>
        </authorList>
    </citation>
    <scope>NUCLEOTIDE SEQUENCE [LARGE SCALE GENOMIC DNA]</scope>
    <source>
        <strain evidence="2">DCEP-RM93F</strain>
    </source>
</reference>
<dbReference type="SUPFAM" id="SSF81321">
    <property type="entry name" value="Family A G protein-coupled receptor-like"/>
    <property type="match status" value="1"/>
</dbReference>
<dbReference type="EMBL" id="KL367524">
    <property type="protein sequence ID" value="KFD66495.1"/>
    <property type="molecule type" value="Genomic_DNA"/>
</dbReference>
<feature type="transmembrane region" description="Helical" evidence="1">
    <location>
        <begin position="6"/>
        <end position="30"/>
    </location>
</feature>
<feature type="transmembrane region" description="Helical" evidence="1">
    <location>
        <begin position="42"/>
        <end position="62"/>
    </location>
</feature>
<dbReference type="Proteomes" id="UP000030758">
    <property type="component" value="Unassembled WGS sequence"/>
</dbReference>
<accession>A0A085NAJ9</accession>
<feature type="transmembrane region" description="Helical" evidence="1">
    <location>
        <begin position="170"/>
        <end position="195"/>
    </location>
</feature>
<protein>
    <recommendedName>
        <fullName evidence="3">G-protein coupled receptors family 1 profile domain-containing protein</fullName>
    </recommendedName>
</protein>
<keyword evidence="1" id="KW-1133">Transmembrane helix</keyword>
<evidence type="ECO:0000313" key="2">
    <source>
        <dbReference type="EMBL" id="KFD66495.1"/>
    </source>
</evidence>
<feature type="transmembrane region" description="Helical" evidence="1">
    <location>
        <begin position="82"/>
        <end position="104"/>
    </location>
</feature>
<gene>
    <name evidence="2" type="ORF">M514_05727</name>
</gene>
<evidence type="ECO:0008006" key="3">
    <source>
        <dbReference type="Google" id="ProtNLM"/>
    </source>
</evidence>
<keyword evidence="1" id="KW-0472">Membrane</keyword>
<organism evidence="2">
    <name type="scientific">Trichuris suis</name>
    <name type="common">pig whipworm</name>
    <dbReference type="NCBI Taxonomy" id="68888"/>
    <lineage>
        <taxon>Eukaryota</taxon>
        <taxon>Metazoa</taxon>
        <taxon>Ecdysozoa</taxon>
        <taxon>Nematoda</taxon>
        <taxon>Enoplea</taxon>
        <taxon>Dorylaimia</taxon>
        <taxon>Trichinellida</taxon>
        <taxon>Trichuridae</taxon>
        <taxon>Trichuris</taxon>
    </lineage>
</organism>
<evidence type="ECO:0000256" key="1">
    <source>
        <dbReference type="SAM" id="Phobius"/>
    </source>
</evidence>
<feature type="transmembrane region" description="Helical" evidence="1">
    <location>
        <begin position="124"/>
        <end position="150"/>
    </location>
</feature>
<name>A0A085NAJ9_9BILA</name>
<keyword evidence="1" id="KW-0812">Transmembrane</keyword>
<dbReference type="AlphaFoldDB" id="A0A085NAJ9"/>
<feature type="transmembrane region" description="Helical" evidence="1">
    <location>
        <begin position="250"/>
        <end position="269"/>
    </location>
</feature>